<dbReference type="EMBL" id="CAKKLH010000268">
    <property type="protein sequence ID" value="CAH0107356.1"/>
    <property type="molecule type" value="Genomic_DNA"/>
</dbReference>
<dbReference type="OrthoDB" id="10376443at2759"/>
<accession>A0A8J2WHG2</accession>
<reference evidence="2" key="1">
    <citation type="submission" date="2021-11" db="EMBL/GenBank/DDBJ databases">
        <authorList>
            <person name="Schell T."/>
        </authorList>
    </citation>
    <scope>NUCLEOTIDE SEQUENCE</scope>
    <source>
        <strain evidence="2">M5</strain>
    </source>
</reference>
<evidence type="ECO:0000313" key="3">
    <source>
        <dbReference type="Proteomes" id="UP000789390"/>
    </source>
</evidence>
<sequence length="298" mass="34101">MSTEELQMSYNSSNNEMEQRSYRKTNGCASYTLSSSELSSSSEENQTKKRKEERKKRKKEKRQIKEERRRKREERRRKGYINKHAEDSINPPITASKRVKCTDVFERVDRYAPNGSKSKDTLTWVASKVRKTTSVSDTWIANSNLNSQNNEVNSNVLYEKVSSDEDSLLDFTPNPSEAHLIFHSDAPPESEVAVSVKQLSREELENVAIRHIAICKKYAEIELELDLCKGREENFHSMILQLNEEVIKLRTKIPPCKTTRSIGVQVEKSSALNPSSGQQSSSPTQNPIQIKTERGEES</sequence>
<comment type="caution">
    <text evidence="2">The sequence shown here is derived from an EMBL/GenBank/DDBJ whole genome shotgun (WGS) entry which is preliminary data.</text>
</comment>
<organism evidence="2 3">
    <name type="scientific">Daphnia galeata</name>
    <dbReference type="NCBI Taxonomy" id="27404"/>
    <lineage>
        <taxon>Eukaryota</taxon>
        <taxon>Metazoa</taxon>
        <taxon>Ecdysozoa</taxon>
        <taxon>Arthropoda</taxon>
        <taxon>Crustacea</taxon>
        <taxon>Branchiopoda</taxon>
        <taxon>Diplostraca</taxon>
        <taxon>Cladocera</taxon>
        <taxon>Anomopoda</taxon>
        <taxon>Daphniidae</taxon>
        <taxon>Daphnia</taxon>
    </lineage>
</organism>
<feature type="region of interest" description="Disordered" evidence="1">
    <location>
        <begin position="1"/>
        <end position="91"/>
    </location>
</feature>
<gene>
    <name evidence="2" type="ORF">DGAL_LOCUS10648</name>
</gene>
<evidence type="ECO:0000256" key="1">
    <source>
        <dbReference type="SAM" id="MobiDB-lite"/>
    </source>
</evidence>
<evidence type="ECO:0000313" key="2">
    <source>
        <dbReference type="EMBL" id="CAH0107356.1"/>
    </source>
</evidence>
<dbReference type="AlphaFoldDB" id="A0A8J2WHG2"/>
<dbReference type="Proteomes" id="UP000789390">
    <property type="component" value="Unassembled WGS sequence"/>
</dbReference>
<feature type="region of interest" description="Disordered" evidence="1">
    <location>
        <begin position="264"/>
        <end position="298"/>
    </location>
</feature>
<feature type="compositionally biased region" description="Basic residues" evidence="1">
    <location>
        <begin position="48"/>
        <end position="81"/>
    </location>
</feature>
<feature type="compositionally biased region" description="Low complexity" evidence="1">
    <location>
        <begin position="269"/>
        <end position="287"/>
    </location>
</feature>
<keyword evidence="3" id="KW-1185">Reference proteome</keyword>
<protein>
    <submittedName>
        <fullName evidence="2">Uncharacterized protein</fullName>
    </submittedName>
</protein>
<feature type="compositionally biased region" description="Polar residues" evidence="1">
    <location>
        <begin position="1"/>
        <end position="16"/>
    </location>
</feature>
<proteinExistence type="predicted"/>
<feature type="compositionally biased region" description="Low complexity" evidence="1">
    <location>
        <begin position="33"/>
        <end position="44"/>
    </location>
</feature>
<name>A0A8J2WHG2_9CRUS</name>